<comment type="catalytic activity">
    <reaction evidence="8">
        <text>fluoride(in) = fluoride(out)</text>
        <dbReference type="Rhea" id="RHEA:76159"/>
        <dbReference type="ChEBI" id="CHEBI:17051"/>
    </reaction>
    <physiologicalReaction direction="left-to-right" evidence="8">
        <dbReference type="Rhea" id="RHEA:76160"/>
    </physiologicalReaction>
</comment>
<evidence type="ECO:0000256" key="8">
    <source>
        <dbReference type="ARBA" id="ARBA00035585"/>
    </source>
</evidence>
<comment type="subcellular location">
    <subcellularLocation>
        <location evidence="1 10">Cell membrane</location>
        <topology evidence="1 10">Multi-pass membrane protein</topology>
    </subcellularLocation>
</comment>
<dbReference type="GO" id="GO:0005886">
    <property type="term" value="C:plasma membrane"/>
    <property type="evidence" value="ECO:0007669"/>
    <property type="project" value="UniProtKB-SubCell"/>
</dbReference>
<dbReference type="GO" id="GO:0046872">
    <property type="term" value="F:metal ion binding"/>
    <property type="evidence" value="ECO:0007669"/>
    <property type="project" value="UniProtKB-KW"/>
</dbReference>
<comment type="activity regulation">
    <text evidence="10">Na(+) is not transported, but it plays an essential structural role and its presence is essential for fluoride channel function.</text>
</comment>
<evidence type="ECO:0000256" key="5">
    <source>
        <dbReference type="ARBA" id="ARBA00023136"/>
    </source>
</evidence>
<accession>A0AAU7AZN2</accession>
<reference evidence="11" key="1">
    <citation type="submission" date="2022-12" db="EMBL/GenBank/DDBJ databases">
        <title>Paraconexibacter alkalitolerans sp. nov. and Baekduia alba sp. nov., isolated from soil and emended description of the genera Paraconexibacter (Chun et al., 2020) and Baekduia (An et al., 2020).</title>
        <authorList>
            <person name="Vieira S."/>
            <person name="Huber K.J."/>
            <person name="Geppert A."/>
            <person name="Wolf J."/>
            <person name="Neumann-Schaal M."/>
            <person name="Muesken M."/>
            <person name="Overmann J."/>
        </authorList>
    </citation>
    <scope>NUCLEOTIDE SEQUENCE</scope>
    <source>
        <strain evidence="11">AEG42_29</strain>
    </source>
</reference>
<dbReference type="AlphaFoldDB" id="A0AAU7AZN2"/>
<name>A0AAU7AZN2_9ACTN</name>
<comment type="similarity">
    <text evidence="7 10">Belongs to the fluoride channel Fluc/FEX (TC 1.A.43) family.</text>
</comment>
<proteinExistence type="inferred from homology"/>
<keyword evidence="4 10" id="KW-1133">Transmembrane helix</keyword>
<evidence type="ECO:0000256" key="6">
    <source>
        <dbReference type="ARBA" id="ARBA00023303"/>
    </source>
</evidence>
<feature type="binding site" evidence="10">
    <location>
        <position position="69"/>
    </location>
    <ligand>
        <name>Na(+)</name>
        <dbReference type="ChEBI" id="CHEBI:29101"/>
        <note>structural</note>
    </ligand>
</feature>
<dbReference type="GO" id="GO:0062054">
    <property type="term" value="F:fluoride channel activity"/>
    <property type="evidence" value="ECO:0007669"/>
    <property type="project" value="UniProtKB-UniRule"/>
</dbReference>
<dbReference type="InterPro" id="IPR003691">
    <property type="entry name" value="FluC"/>
</dbReference>
<evidence type="ECO:0000256" key="4">
    <source>
        <dbReference type="ARBA" id="ARBA00022989"/>
    </source>
</evidence>
<keyword evidence="10" id="KW-0915">Sodium</keyword>
<keyword evidence="3 10" id="KW-0812">Transmembrane</keyword>
<dbReference type="EMBL" id="CP114014">
    <property type="protein sequence ID" value="XAY07100.1"/>
    <property type="molecule type" value="Genomic_DNA"/>
</dbReference>
<feature type="binding site" evidence="10">
    <location>
        <position position="72"/>
    </location>
    <ligand>
        <name>Na(+)</name>
        <dbReference type="ChEBI" id="CHEBI:29101"/>
        <note>structural</note>
    </ligand>
</feature>
<keyword evidence="2 10" id="KW-1003">Cell membrane</keyword>
<organism evidence="11">
    <name type="scientific">Paraconexibacter sp. AEG42_29</name>
    <dbReference type="NCBI Taxonomy" id="2997339"/>
    <lineage>
        <taxon>Bacteria</taxon>
        <taxon>Bacillati</taxon>
        <taxon>Actinomycetota</taxon>
        <taxon>Thermoleophilia</taxon>
        <taxon>Solirubrobacterales</taxon>
        <taxon>Paraconexibacteraceae</taxon>
        <taxon>Paraconexibacter</taxon>
    </lineage>
</organism>
<evidence type="ECO:0000256" key="3">
    <source>
        <dbReference type="ARBA" id="ARBA00022692"/>
    </source>
</evidence>
<dbReference type="KEGG" id="parq:DSM112329_03979"/>
<feature type="transmembrane region" description="Helical" evidence="10">
    <location>
        <begin position="35"/>
        <end position="53"/>
    </location>
</feature>
<keyword evidence="6 10" id="KW-0407">Ion channel</keyword>
<dbReference type="HAMAP" id="MF_00454">
    <property type="entry name" value="FluC"/>
    <property type="match status" value="1"/>
</dbReference>
<gene>
    <name evidence="11" type="primary">crcB_2</name>
    <name evidence="10" type="synonym">crcB</name>
    <name evidence="10" type="synonym">fluC</name>
    <name evidence="11" type="ORF">DSM112329_03979</name>
</gene>
<evidence type="ECO:0000256" key="10">
    <source>
        <dbReference type="HAMAP-Rule" id="MF_00454"/>
    </source>
</evidence>
<dbReference type="Pfam" id="PF02537">
    <property type="entry name" value="CRCB"/>
    <property type="match status" value="1"/>
</dbReference>
<keyword evidence="5 10" id="KW-0472">Membrane</keyword>
<comment type="function">
    <text evidence="9 10">Fluoride-specific ion channel. Important for reducing fluoride concentration in the cell, thus reducing its toxicity.</text>
</comment>
<protein>
    <recommendedName>
        <fullName evidence="10">Fluoride-specific ion channel FluC</fullName>
    </recommendedName>
</protein>
<keyword evidence="10" id="KW-0479">Metal-binding</keyword>
<dbReference type="RefSeq" id="WP_354698307.1">
    <property type="nucleotide sequence ID" value="NZ_CP114014.1"/>
</dbReference>
<sequence length="119" mass="11730">MSAATWVAVGAVGGAGSVARVYGTLLLGRGVPWRGTLAVNLIGAFLLGVLAGCDVRSTTYLIAGTGLLGAFTTFSTWMHECLALWQGGRRSAAAALLLGALVAGLVAAAAGRAAGVALS</sequence>
<evidence type="ECO:0000256" key="1">
    <source>
        <dbReference type="ARBA" id="ARBA00004651"/>
    </source>
</evidence>
<evidence type="ECO:0000313" key="11">
    <source>
        <dbReference type="EMBL" id="XAY07100.1"/>
    </source>
</evidence>
<dbReference type="PANTHER" id="PTHR28259">
    <property type="entry name" value="FLUORIDE EXPORT PROTEIN 1-RELATED"/>
    <property type="match status" value="1"/>
</dbReference>
<evidence type="ECO:0000256" key="7">
    <source>
        <dbReference type="ARBA" id="ARBA00035120"/>
    </source>
</evidence>
<keyword evidence="10" id="KW-0813">Transport</keyword>
<evidence type="ECO:0000256" key="9">
    <source>
        <dbReference type="ARBA" id="ARBA00049940"/>
    </source>
</evidence>
<evidence type="ECO:0000256" key="2">
    <source>
        <dbReference type="ARBA" id="ARBA00022475"/>
    </source>
</evidence>
<feature type="transmembrane region" description="Helical" evidence="10">
    <location>
        <begin position="91"/>
        <end position="111"/>
    </location>
</feature>
<keyword evidence="10" id="KW-0406">Ion transport</keyword>
<dbReference type="PANTHER" id="PTHR28259:SF1">
    <property type="entry name" value="FLUORIDE EXPORT PROTEIN 1-RELATED"/>
    <property type="match status" value="1"/>
</dbReference>
<dbReference type="GO" id="GO:0140114">
    <property type="term" value="P:cellular detoxification of fluoride"/>
    <property type="evidence" value="ECO:0007669"/>
    <property type="project" value="UniProtKB-UniRule"/>
</dbReference>
<feature type="transmembrane region" description="Helical" evidence="10">
    <location>
        <begin position="60"/>
        <end position="79"/>
    </location>
</feature>